<name>A0AAE3DIN0_9FIRM</name>
<gene>
    <name evidence="2" type="ORF">LKD31_07970</name>
</gene>
<dbReference type="PANTHER" id="PTHR43441:SF11">
    <property type="entry name" value="RIBOSOMAL-PROTEIN-SERINE ACETYLTRANSFERASE"/>
    <property type="match status" value="1"/>
</dbReference>
<protein>
    <submittedName>
        <fullName evidence="2">GNAT family N-acetyltransferase</fullName>
    </submittedName>
</protein>
<dbReference type="GO" id="GO:0008999">
    <property type="term" value="F:protein-N-terminal-alanine acetyltransferase activity"/>
    <property type="evidence" value="ECO:0007669"/>
    <property type="project" value="TreeGrafter"/>
</dbReference>
<organism evidence="2 3">
    <name type="scientific">Hominenteromicrobium mulieris</name>
    <dbReference type="NCBI Taxonomy" id="2885357"/>
    <lineage>
        <taxon>Bacteria</taxon>
        <taxon>Bacillati</taxon>
        <taxon>Bacillota</taxon>
        <taxon>Clostridia</taxon>
        <taxon>Eubacteriales</taxon>
        <taxon>Oscillospiraceae</taxon>
        <taxon>Hominenteromicrobium</taxon>
    </lineage>
</organism>
<dbReference type="PANTHER" id="PTHR43441">
    <property type="entry name" value="RIBOSOMAL-PROTEIN-SERINE ACETYLTRANSFERASE"/>
    <property type="match status" value="1"/>
</dbReference>
<feature type="domain" description="N-acetyltransferase" evidence="1">
    <location>
        <begin position="18"/>
        <end position="158"/>
    </location>
</feature>
<dbReference type="Gene3D" id="3.40.630.30">
    <property type="match status" value="1"/>
</dbReference>
<keyword evidence="3" id="KW-1185">Reference proteome</keyword>
<dbReference type="SUPFAM" id="SSF55729">
    <property type="entry name" value="Acyl-CoA N-acyltransferases (Nat)"/>
    <property type="match status" value="1"/>
</dbReference>
<dbReference type="GO" id="GO:0005737">
    <property type="term" value="C:cytoplasm"/>
    <property type="evidence" value="ECO:0007669"/>
    <property type="project" value="TreeGrafter"/>
</dbReference>
<dbReference type="InterPro" id="IPR000182">
    <property type="entry name" value="GNAT_dom"/>
</dbReference>
<dbReference type="InterPro" id="IPR051908">
    <property type="entry name" value="Ribosomal_N-acetyltransferase"/>
</dbReference>
<accession>A0AAE3DIN0</accession>
<evidence type="ECO:0000259" key="1">
    <source>
        <dbReference type="Pfam" id="PF13302"/>
    </source>
</evidence>
<dbReference type="RefSeq" id="WP_308449304.1">
    <property type="nucleotide sequence ID" value="NZ_JAJEQC010000007.1"/>
</dbReference>
<dbReference type="EMBL" id="JAJEQC010000007">
    <property type="protein sequence ID" value="MCC2136954.1"/>
    <property type="molecule type" value="Genomic_DNA"/>
</dbReference>
<evidence type="ECO:0000313" key="2">
    <source>
        <dbReference type="EMBL" id="MCC2136954.1"/>
    </source>
</evidence>
<dbReference type="Proteomes" id="UP001199424">
    <property type="component" value="Unassembled WGS sequence"/>
</dbReference>
<dbReference type="AlphaFoldDB" id="A0AAE3DIN0"/>
<comment type="caution">
    <text evidence="2">The sequence shown here is derived from an EMBL/GenBank/DDBJ whole genome shotgun (WGS) entry which is preliminary data.</text>
</comment>
<dbReference type="GO" id="GO:1990189">
    <property type="term" value="F:protein N-terminal-serine acetyltransferase activity"/>
    <property type="evidence" value="ECO:0007669"/>
    <property type="project" value="TreeGrafter"/>
</dbReference>
<proteinExistence type="predicted"/>
<dbReference type="InterPro" id="IPR016181">
    <property type="entry name" value="Acyl_CoA_acyltransferase"/>
</dbReference>
<dbReference type="Pfam" id="PF13302">
    <property type="entry name" value="Acetyltransf_3"/>
    <property type="match status" value="1"/>
</dbReference>
<evidence type="ECO:0000313" key="3">
    <source>
        <dbReference type="Proteomes" id="UP001199424"/>
    </source>
</evidence>
<reference evidence="2" key="1">
    <citation type="submission" date="2021-10" db="EMBL/GenBank/DDBJ databases">
        <title>Anaerobic single-cell dispensing facilitates the cultivation of human gut bacteria.</title>
        <authorList>
            <person name="Afrizal A."/>
        </authorList>
    </citation>
    <scope>NUCLEOTIDE SEQUENCE</scope>
    <source>
        <strain evidence="2">CLA-AA-H250</strain>
    </source>
</reference>
<sequence length="213" mass="24356">MRTELLFESCPFLTSANVTLSRLGFADGDALWEIMQDEELYRYEYEAPAKERVQAEYKIQDANAQFAAKRTVTLGVYANTDLAHLIGWIEIGGADEGMNMVQLRFLFGRRCVGTEYPAEAMGALCRYLFEMARVNRVQSVCLDADIDKQRILEKSGFQREGVLRECHRWERQGVVNLAYYAMLLSDYNFLKNTRTVLAGAETTSQQQTTQTEE</sequence>